<keyword evidence="2" id="KW-0732">Signal</keyword>
<evidence type="ECO:0000256" key="1">
    <source>
        <dbReference type="SAM" id="MobiDB-lite"/>
    </source>
</evidence>
<organism evidence="3 4">
    <name type="scientific">Ectocarpus siliculosus</name>
    <name type="common">Brown alga</name>
    <name type="synonym">Conferva siliculosa</name>
    <dbReference type="NCBI Taxonomy" id="2880"/>
    <lineage>
        <taxon>Eukaryota</taxon>
        <taxon>Sar</taxon>
        <taxon>Stramenopiles</taxon>
        <taxon>Ochrophyta</taxon>
        <taxon>PX clade</taxon>
        <taxon>Phaeophyceae</taxon>
        <taxon>Ectocarpales</taxon>
        <taxon>Ectocarpaceae</taxon>
        <taxon>Ectocarpus</taxon>
    </lineage>
</organism>
<evidence type="ECO:0000256" key="2">
    <source>
        <dbReference type="SAM" id="SignalP"/>
    </source>
</evidence>
<evidence type="ECO:0000313" key="4">
    <source>
        <dbReference type="Proteomes" id="UP000002630"/>
    </source>
</evidence>
<dbReference type="AlphaFoldDB" id="D7G0A5"/>
<dbReference type="Proteomes" id="UP000002630">
    <property type="component" value="Linkage Group LG17"/>
</dbReference>
<feature type="region of interest" description="Disordered" evidence="1">
    <location>
        <begin position="33"/>
        <end position="64"/>
    </location>
</feature>
<name>D7G0A5_ECTSI</name>
<gene>
    <name evidence="3" type="ORF">Esi_0399_0024</name>
</gene>
<proteinExistence type="predicted"/>
<protein>
    <submittedName>
        <fullName evidence="3">Uncharacterized protein</fullName>
    </submittedName>
</protein>
<keyword evidence="4" id="KW-1185">Reference proteome</keyword>
<dbReference type="InParanoid" id="D7G0A5"/>
<feature type="signal peptide" evidence="2">
    <location>
        <begin position="1"/>
        <end position="24"/>
    </location>
</feature>
<feature type="compositionally biased region" description="Basic and acidic residues" evidence="1">
    <location>
        <begin position="34"/>
        <end position="55"/>
    </location>
</feature>
<accession>D7G0A5</accession>
<dbReference type="EMBL" id="FN648595">
    <property type="protein sequence ID" value="CBJ32987.1"/>
    <property type="molecule type" value="Genomic_DNA"/>
</dbReference>
<evidence type="ECO:0000313" key="3">
    <source>
        <dbReference type="EMBL" id="CBJ32987.1"/>
    </source>
</evidence>
<reference evidence="3 4" key="1">
    <citation type="journal article" date="2010" name="Nature">
        <title>The Ectocarpus genome and the independent evolution of multicellularity in brown algae.</title>
        <authorList>
            <person name="Cock J.M."/>
            <person name="Sterck L."/>
            <person name="Rouze P."/>
            <person name="Scornet D."/>
            <person name="Allen A.E."/>
            <person name="Amoutzias G."/>
            <person name="Anthouard V."/>
            <person name="Artiguenave F."/>
            <person name="Aury J.M."/>
            <person name="Badger J.H."/>
            <person name="Beszteri B."/>
            <person name="Billiau K."/>
            <person name="Bonnet E."/>
            <person name="Bothwell J.H."/>
            <person name="Bowler C."/>
            <person name="Boyen C."/>
            <person name="Brownlee C."/>
            <person name="Carrano C.J."/>
            <person name="Charrier B."/>
            <person name="Cho G.Y."/>
            <person name="Coelho S.M."/>
            <person name="Collen J."/>
            <person name="Corre E."/>
            <person name="Da Silva C."/>
            <person name="Delage L."/>
            <person name="Delaroque N."/>
            <person name="Dittami S.M."/>
            <person name="Doulbeau S."/>
            <person name="Elias M."/>
            <person name="Farnham G."/>
            <person name="Gachon C.M."/>
            <person name="Gschloessl B."/>
            <person name="Heesch S."/>
            <person name="Jabbari K."/>
            <person name="Jubin C."/>
            <person name="Kawai H."/>
            <person name="Kimura K."/>
            <person name="Kloareg B."/>
            <person name="Kupper F.C."/>
            <person name="Lang D."/>
            <person name="Le Bail A."/>
            <person name="Leblanc C."/>
            <person name="Lerouge P."/>
            <person name="Lohr M."/>
            <person name="Lopez P.J."/>
            <person name="Martens C."/>
            <person name="Maumus F."/>
            <person name="Michel G."/>
            <person name="Miranda-Saavedra D."/>
            <person name="Morales J."/>
            <person name="Moreau H."/>
            <person name="Motomura T."/>
            <person name="Nagasato C."/>
            <person name="Napoli C.A."/>
            <person name="Nelson D.R."/>
            <person name="Nyvall-Collen P."/>
            <person name="Peters A.F."/>
            <person name="Pommier C."/>
            <person name="Potin P."/>
            <person name="Poulain J."/>
            <person name="Quesneville H."/>
            <person name="Read B."/>
            <person name="Rensing S.A."/>
            <person name="Ritter A."/>
            <person name="Rousvoal S."/>
            <person name="Samanta M."/>
            <person name="Samson G."/>
            <person name="Schroeder D.C."/>
            <person name="Segurens B."/>
            <person name="Strittmatter M."/>
            <person name="Tonon T."/>
            <person name="Tregear J.W."/>
            <person name="Valentin K."/>
            <person name="von Dassow P."/>
            <person name="Yamagishi T."/>
            <person name="Van de Peer Y."/>
            <person name="Wincker P."/>
        </authorList>
    </citation>
    <scope>NUCLEOTIDE SEQUENCE [LARGE SCALE GENOMIC DNA]</scope>
    <source>
        <strain evidence="4">Ec32 / CCAP1310/4</strain>
    </source>
</reference>
<feature type="chain" id="PRO_5003096079" evidence="2">
    <location>
        <begin position="25"/>
        <end position="64"/>
    </location>
</feature>
<sequence>MKMMLGLAAVASGLVTCRCSGADADFDLLRKRKNPDMDARGWHEKLPNSREDGRSARNQRIPAN</sequence>
<dbReference type="EMBL" id="FN649742">
    <property type="protein sequence ID" value="CBJ32987.1"/>
    <property type="molecule type" value="Genomic_DNA"/>
</dbReference>